<comment type="caution">
    <text evidence="1">The sequence shown here is derived from an EMBL/GenBank/DDBJ whole genome shotgun (WGS) entry which is preliminary data.</text>
</comment>
<evidence type="ECO:0000313" key="1">
    <source>
        <dbReference type="EMBL" id="KKN76143.1"/>
    </source>
</evidence>
<name>A0A0F9WD35_9ZZZZ</name>
<protein>
    <submittedName>
        <fullName evidence="1">Uncharacterized protein</fullName>
    </submittedName>
</protein>
<proteinExistence type="predicted"/>
<sequence length="58" mass="6907">MNVRELIADLNQMLAYNQDIGDFEVVAYDGYYHMKIKPVTELRWDRRTKKIAISTDEK</sequence>
<gene>
    <name evidence="1" type="ORF">LCGC14_0373380</name>
</gene>
<accession>A0A0F9WD35</accession>
<dbReference type="EMBL" id="LAZR01000299">
    <property type="protein sequence ID" value="KKN76143.1"/>
    <property type="molecule type" value="Genomic_DNA"/>
</dbReference>
<reference evidence="1" key="1">
    <citation type="journal article" date="2015" name="Nature">
        <title>Complex archaea that bridge the gap between prokaryotes and eukaryotes.</title>
        <authorList>
            <person name="Spang A."/>
            <person name="Saw J.H."/>
            <person name="Jorgensen S.L."/>
            <person name="Zaremba-Niedzwiedzka K."/>
            <person name="Martijn J."/>
            <person name="Lind A.E."/>
            <person name="van Eijk R."/>
            <person name="Schleper C."/>
            <person name="Guy L."/>
            <person name="Ettema T.J."/>
        </authorList>
    </citation>
    <scope>NUCLEOTIDE SEQUENCE</scope>
</reference>
<organism evidence="1">
    <name type="scientific">marine sediment metagenome</name>
    <dbReference type="NCBI Taxonomy" id="412755"/>
    <lineage>
        <taxon>unclassified sequences</taxon>
        <taxon>metagenomes</taxon>
        <taxon>ecological metagenomes</taxon>
    </lineage>
</organism>
<dbReference type="AlphaFoldDB" id="A0A0F9WD35"/>